<dbReference type="PROSITE" id="PS50125">
    <property type="entry name" value="GUANYLATE_CYCLASE_2"/>
    <property type="match status" value="1"/>
</dbReference>
<name>A0A1Y5SLX6_9PROT</name>
<dbReference type="PANTHER" id="PTHR43081:SF11">
    <property type="entry name" value="BLR2264 PROTEIN"/>
    <property type="match status" value="1"/>
</dbReference>
<gene>
    <name evidence="2" type="primary">cyaA_11</name>
    <name evidence="2" type="ORF">OCH7691_01832</name>
</gene>
<proteinExistence type="predicted"/>
<dbReference type="PANTHER" id="PTHR43081">
    <property type="entry name" value="ADENYLATE CYCLASE, TERMINAL-DIFFERENTIATION SPECIFIC-RELATED"/>
    <property type="match status" value="1"/>
</dbReference>
<dbReference type="InParanoid" id="A0A1Y5SLX6"/>
<dbReference type="EMBL" id="FWFR01000001">
    <property type="protein sequence ID" value="SLN43751.1"/>
    <property type="molecule type" value="Genomic_DNA"/>
</dbReference>
<dbReference type="CDD" id="cd07302">
    <property type="entry name" value="CHD"/>
    <property type="match status" value="1"/>
</dbReference>
<accession>A0A1Y5SLX6</accession>
<evidence type="ECO:0000259" key="1">
    <source>
        <dbReference type="PROSITE" id="PS50125"/>
    </source>
</evidence>
<dbReference type="AlphaFoldDB" id="A0A1Y5SLX6"/>
<dbReference type="RefSeq" id="WP_085883062.1">
    <property type="nucleotide sequence ID" value="NZ_FWFR01000001.1"/>
</dbReference>
<reference evidence="2 3" key="1">
    <citation type="submission" date="2017-03" db="EMBL/GenBank/DDBJ databases">
        <authorList>
            <person name="Afonso C.L."/>
            <person name="Miller P.J."/>
            <person name="Scott M.A."/>
            <person name="Spackman E."/>
            <person name="Goraichik I."/>
            <person name="Dimitrov K.M."/>
            <person name="Suarez D.L."/>
            <person name="Swayne D.E."/>
        </authorList>
    </citation>
    <scope>NUCLEOTIDE SEQUENCE [LARGE SCALE GENOMIC DNA]</scope>
    <source>
        <strain evidence="2 3">CECT 7691</strain>
    </source>
</reference>
<dbReference type="Proteomes" id="UP000193200">
    <property type="component" value="Unassembled WGS sequence"/>
</dbReference>
<evidence type="ECO:0000313" key="2">
    <source>
        <dbReference type="EMBL" id="SLN43751.1"/>
    </source>
</evidence>
<keyword evidence="2" id="KW-0456">Lyase</keyword>
<dbReference type="GO" id="GO:0006171">
    <property type="term" value="P:cAMP biosynthetic process"/>
    <property type="evidence" value="ECO:0007669"/>
    <property type="project" value="TreeGrafter"/>
</dbReference>
<dbReference type="InterPro" id="IPR001054">
    <property type="entry name" value="A/G_cyclase"/>
</dbReference>
<organism evidence="2 3">
    <name type="scientific">Oceanibacterium hippocampi</name>
    <dbReference type="NCBI Taxonomy" id="745714"/>
    <lineage>
        <taxon>Bacteria</taxon>
        <taxon>Pseudomonadati</taxon>
        <taxon>Pseudomonadota</taxon>
        <taxon>Alphaproteobacteria</taxon>
        <taxon>Sneathiellales</taxon>
        <taxon>Sneathiellaceae</taxon>
        <taxon>Oceanibacterium</taxon>
    </lineage>
</organism>
<dbReference type="GO" id="GO:0035556">
    <property type="term" value="P:intracellular signal transduction"/>
    <property type="evidence" value="ECO:0007669"/>
    <property type="project" value="InterPro"/>
</dbReference>
<dbReference type="OrthoDB" id="4565346at2"/>
<dbReference type="GO" id="GO:0004016">
    <property type="term" value="F:adenylate cyclase activity"/>
    <property type="evidence" value="ECO:0007669"/>
    <property type="project" value="UniProtKB-EC"/>
</dbReference>
<dbReference type="InterPro" id="IPR050697">
    <property type="entry name" value="Adenylyl/Guanylyl_Cyclase_3/4"/>
</dbReference>
<dbReference type="SUPFAM" id="SSF55073">
    <property type="entry name" value="Nucleotide cyclase"/>
    <property type="match status" value="1"/>
</dbReference>
<dbReference type="SMART" id="SM00044">
    <property type="entry name" value="CYCc"/>
    <property type="match status" value="1"/>
</dbReference>
<feature type="domain" description="Guanylate cyclase" evidence="1">
    <location>
        <begin position="243"/>
        <end position="376"/>
    </location>
</feature>
<keyword evidence="3" id="KW-1185">Reference proteome</keyword>
<evidence type="ECO:0000313" key="3">
    <source>
        <dbReference type="Proteomes" id="UP000193200"/>
    </source>
</evidence>
<dbReference type="InterPro" id="IPR029787">
    <property type="entry name" value="Nucleotide_cyclase"/>
</dbReference>
<dbReference type="Pfam" id="PF00211">
    <property type="entry name" value="Guanylate_cyc"/>
    <property type="match status" value="1"/>
</dbReference>
<protein>
    <submittedName>
        <fullName evidence="2">Adenylate cyclase 1</fullName>
        <ecNumber evidence="2">4.6.1.1</ecNumber>
    </submittedName>
</protein>
<dbReference type="Gene3D" id="3.30.70.1230">
    <property type="entry name" value="Nucleotide cyclase"/>
    <property type="match status" value="1"/>
</dbReference>
<sequence length="432" mass="46705">MATTESGIARANPPAIAAAVPAHDFAPDDWPVVDWLIRAGLGDADLATLFEGFCDKLLEVGLPVCRASIGMSTLHPLYRGYFYIWKRGESITEATQQLHSELPGEGWIHSPFHYMISNKLSHLRRRLAGPGAETDFPVLAEFARAGLTDWFANGFDLGWNHSQAARELLGAVATIATDCAEGFSDRDIERLNALLPVFALTVKSTETDRMTRTVLATYIGSRVADRVLSGEIRRGSVESMRAVLVFSDLQGFTALSDSLPRNELVPLLDDYLEALTRPIEARGGQVLKFMGDGVLSVFDLDDPADDDTCSNGLCAAIDCAEAIAALNAERRGKGLTVTEVDIAVHLGEVLYGNVGSEGRLDFTVIGPAVNEVSRMELLCQKLGERIVISEDFVSQSAADCRPALRSLGRHSLRGVAREAELFGINKGDGLSA</sequence>
<dbReference type="EC" id="4.6.1.1" evidence="2"/>